<dbReference type="SUPFAM" id="SSF50182">
    <property type="entry name" value="Sm-like ribonucleoproteins"/>
    <property type="match status" value="1"/>
</dbReference>
<dbReference type="HOGENOM" id="CLU_037945_0_2_3"/>
<feature type="transmembrane region" description="Helical" evidence="7">
    <location>
        <begin position="120"/>
        <end position="142"/>
    </location>
</feature>
<dbReference type="InterPro" id="IPR011066">
    <property type="entry name" value="MscS_channel_C_sf"/>
</dbReference>
<feature type="domain" description="Mechanosensitive ion channel MscS C-terminal" evidence="9">
    <location>
        <begin position="245"/>
        <end position="327"/>
    </location>
</feature>
<dbReference type="Gene3D" id="3.30.70.100">
    <property type="match status" value="1"/>
</dbReference>
<dbReference type="PANTHER" id="PTHR30566:SF25">
    <property type="entry name" value="INNER MEMBRANE PROTEIN"/>
    <property type="match status" value="1"/>
</dbReference>
<dbReference type="InterPro" id="IPR023408">
    <property type="entry name" value="MscS_beta-dom_sf"/>
</dbReference>
<comment type="similarity">
    <text evidence="2">Belongs to the MscS (TC 1.A.23) family.</text>
</comment>
<dbReference type="SUPFAM" id="SSF82861">
    <property type="entry name" value="Mechanosensitive channel protein MscS (YggB), transmembrane region"/>
    <property type="match status" value="1"/>
</dbReference>
<protein>
    <submittedName>
        <fullName evidence="10">Small-conductance mechanosensitive channel</fullName>
    </submittedName>
</protein>
<dbReference type="PANTHER" id="PTHR30566">
    <property type="entry name" value="YNAI-RELATED MECHANOSENSITIVE ION CHANNEL"/>
    <property type="match status" value="1"/>
</dbReference>
<dbReference type="SUPFAM" id="SSF82689">
    <property type="entry name" value="Mechanosensitive channel protein MscS (YggB), C-terminal domain"/>
    <property type="match status" value="1"/>
</dbReference>
<reference evidence="10 11" key="1">
    <citation type="journal article" date="2003" name="Proc. Natl. Acad. Sci. U.S.A.">
        <title>Genome sequence of the cyanobacterium Prochlorococcus marinus SS120, a nearly minimal oxyphototrophic genome.</title>
        <authorList>
            <person name="Dufresne A."/>
            <person name="Salanoubat M."/>
            <person name="Partensky F."/>
            <person name="Artiguenave F."/>
            <person name="Axmann I.M."/>
            <person name="Barbe V."/>
            <person name="Duprat S."/>
            <person name="Galperin M.Y."/>
            <person name="Koonin E.V."/>
            <person name="Le Gall F."/>
            <person name="Makarova K.S."/>
            <person name="Ostrowski M."/>
            <person name="Oztas S."/>
            <person name="Robert C."/>
            <person name="Rogozin I.B."/>
            <person name="Scanlan D.J."/>
            <person name="Tandeau de Marsac N."/>
            <person name="Weissenbach J."/>
            <person name="Wincker P."/>
            <person name="Wolf Y.I."/>
            <person name="Hess W.R."/>
        </authorList>
    </citation>
    <scope>NUCLEOTIDE SEQUENCE [LARGE SCALE GENOMIC DNA]</scope>
    <source>
        <strain evidence="11">SARG / CCMP1375 / SS120</strain>
    </source>
</reference>
<dbReference type="Gene3D" id="2.30.30.60">
    <property type="match status" value="1"/>
</dbReference>
<evidence type="ECO:0000259" key="9">
    <source>
        <dbReference type="Pfam" id="PF21082"/>
    </source>
</evidence>
<dbReference type="STRING" id="167539.Pro_0792"/>
<evidence type="ECO:0000256" key="5">
    <source>
        <dbReference type="ARBA" id="ARBA00022989"/>
    </source>
</evidence>
<dbReference type="PATRIC" id="fig|167539.5.peg.839"/>
<evidence type="ECO:0000256" key="7">
    <source>
        <dbReference type="SAM" id="Phobius"/>
    </source>
</evidence>
<evidence type="ECO:0000256" key="6">
    <source>
        <dbReference type="ARBA" id="ARBA00023136"/>
    </source>
</evidence>
<comment type="subcellular location">
    <subcellularLocation>
        <location evidence="1">Cell membrane</location>
        <topology evidence="1">Multi-pass membrane protein</topology>
    </subcellularLocation>
</comment>
<dbReference type="GO" id="GO:0055085">
    <property type="term" value="P:transmembrane transport"/>
    <property type="evidence" value="ECO:0007669"/>
    <property type="project" value="InterPro"/>
</dbReference>
<evidence type="ECO:0000313" key="11">
    <source>
        <dbReference type="Proteomes" id="UP000001420"/>
    </source>
</evidence>
<feature type="domain" description="Mechanosensitive ion channel MscS" evidence="8">
    <location>
        <begin position="170"/>
        <end position="235"/>
    </location>
</feature>
<keyword evidence="4 7" id="KW-0812">Transmembrane</keyword>
<dbReference type="InterPro" id="IPR010920">
    <property type="entry name" value="LSM_dom_sf"/>
</dbReference>
<feature type="transmembrane region" description="Helical" evidence="7">
    <location>
        <begin position="6"/>
        <end position="27"/>
    </location>
</feature>
<keyword evidence="6 7" id="KW-0472">Membrane</keyword>
<dbReference type="KEGG" id="pma:Pro_0792"/>
<evidence type="ECO:0000256" key="3">
    <source>
        <dbReference type="ARBA" id="ARBA00022475"/>
    </source>
</evidence>
<keyword evidence="11" id="KW-1185">Reference proteome</keyword>
<dbReference type="InterPro" id="IPR011014">
    <property type="entry name" value="MscS_channel_TM-2"/>
</dbReference>
<keyword evidence="5 7" id="KW-1133">Transmembrane helix</keyword>
<dbReference type="InterPro" id="IPR006685">
    <property type="entry name" value="MscS_channel_2nd"/>
</dbReference>
<sequence>MYSRFIVSAFILVVGYIATLVGTKIISSMFSKLALRTKSDTDDYILRLIVETIKPLGIAISTFAAWRVLAIKVNIPFVNGTIAGVFKLILLFLIVRLINRVLIRLITSWAQKINDPAVSTMLRSLSPMVRALIWCIGVVFYLNNMGVQMAAIWALLSAGGIGAGLALKEPVQEFFEYITILLDKPFQNGQFIHIDGVWARVERVGVRSTRMRSINGEIIVMSNSSLTNGVISNYAEMESRRLVHKIGVVYNTKYSQMESIPNIIKSIVEETNDAIFDRCHFIEFGESSLDFELVYYIPTNNYLSAMNAQQRINLEIMRVFEREGIEFAFPTQTIHVSK</sequence>
<dbReference type="Proteomes" id="UP000001420">
    <property type="component" value="Chromosome"/>
</dbReference>
<gene>
    <name evidence="10" type="primary">mscS</name>
    <name evidence="10" type="ordered locus">Pro_0792</name>
</gene>
<evidence type="ECO:0000313" key="10">
    <source>
        <dbReference type="EMBL" id="AAP99836.1"/>
    </source>
</evidence>
<evidence type="ECO:0000256" key="1">
    <source>
        <dbReference type="ARBA" id="ARBA00004651"/>
    </source>
</evidence>
<dbReference type="GO" id="GO:0005886">
    <property type="term" value="C:plasma membrane"/>
    <property type="evidence" value="ECO:0007669"/>
    <property type="project" value="UniProtKB-SubCell"/>
</dbReference>
<feature type="transmembrane region" description="Helical" evidence="7">
    <location>
        <begin position="75"/>
        <end position="99"/>
    </location>
</feature>
<organism evidence="10 11">
    <name type="scientific">Prochlorococcus marinus (strain SARG / CCMP1375 / SS120)</name>
    <dbReference type="NCBI Taxonomy" id="167539"/>
    <lineage>
        <taxon>Bacteria</taxon>
        <taxon>Bacillati</taxon>
        <taxon>Cyanobacteriota</taxon>
        <taxon>Cyanophyceae</taxon>
        <taxon>Synechococcales</taxon>
        <taxon>Prochlorococcaceae</taxon>
        <taxon>Prochlorococcus</taxon>
    </lineage>
</organism>
<dbReference type="InterPro" id="IPR049278">
    <property type="entry name" value="MS_channel_C"/>
</dbReference>
<dbReference type="Gene3D" id="1.10.287.1260">
    <property type="match status" value="1"/>
</dbReference>
<accession>Q7VCE8</accession>
<evidence type="ECO:0000256" key="2">
    <source>
        <dbReference type="ARBA" id="ARBA00008017"/>
    </source>
</evidence>
<feature type="transmembrane region" description="Helical" evidence="7">
    <location>
        <begin position="48"/>
        <end position="69"/>
    </location>
</feature>
<dbReference type="EMBL" id="AE017126">
    <property type="protein sequence ID" value="AAP99836.1"/>
    <property type="molecule type" value="Genomic_DNA"/>
</dbReference>
<proteinExistence type="inferred from homology"/>
<keyword evidence="3" id="KW-1003">Cell membrane</keyword>
<evidence type="ECO:0000256" key="4">
    <source>
        <dbReference type="ARBA" id="ARBA00022692"/>
    </source>
</evidence>
<dbReference type="AlphaFoldDB" id="Q7VCE8"/>
<dbReference type="Pfam" id="PF21082">
    <property type="entry name" value="MS_channel_3rd"/>
    <property type="match status" value="1"/>
</dbReference>
<dbReference type="RefSeq" id="WP_011124944.1">
    <property type="nucleotide sequence ID" value="NC_005042.1"/>
</dbReference>
<evidence type="ECO:0000259" key="8">
    <source>
        <dbReference type="Pfam" id="PF00924"/>
    </source>
</evidence>
<dbReference type="OrthoDB" id="9809206at2"/>
<dbReference type="Pfam" id="PF00924">
    <property type="entry name" value="MS_channel_2nd"/>
    <property type="match status" value="1"/>
</dbReference>
<dbReference type="EnsemblBacteria" id="AAP99836">
    <property type="protein sequence ID" value="AAP99836"/>
    <property type="gene ID" value="Pro_0792"/>
</dbReference>
<dbReference type="eggNOG" id="COG0668">
    <property type="taxonomic scope" value="Bacteria"/>
</dbReference>
<name>Q7VCE8_PROMA</name>